<dbReference type="RefSeq" id="WP_154651260.1">
    <property type="nucleotide sequence ID" value="NZ_JAWXXV010000001.1"/>
</dbReference>
<name>A0ABU4PKX6_9SPHN</name>
<evidence type="ECO:0000313" key="2">
    <source>
        <dbReference type="Proteomes" id="UP001279660"/>
    </source>
</evidence>
<reference evidence="1 2" key="1">
    <citation type="submission" date="2023-11" db="EMBL/GenBank/DDBJ databases">
        <title>MicrobeMod: A computational toolkit for identifying prokaryotic methylation and restriction-modification with nanopore sequencing.</title>
        <authorList>
            <person name="Crits-Christoph A."/>
            <person name="Kang S.C."/>
            <person name="Lee H."/>
            <person name="Ostrov N."/>
        </authorList>
    </citation>
    <scope>NUCLEOTIDE SEQUENCE [LARGE SCALE GENOMIC DNA]</scope>
    <source>
        <strain evidence="1 2">ATCC 14820</strain>
    </source>
</reference>
<evidence type="ECO:0008006" key="3">
    <source>
        <dbReference type="Google" id="ProtNLM"/>
    </source>
</evidence>
<dbReference type="Proteomes" id="UP001279660">
    <property type="component" value="Unassembled WGS sequence"/>
</dbReference>
<organism evidence="1 2">
    <name type="scientific">Sphingomonas echinoides</name>
    <dbReference type="NCBI Taxonomy" id="59803"/>
    <lineage>
        <taxon>Bacteria</taxon>
        <taxon>Pseudomonadati</taxon>
        <taxon>Pseudomonadota</taxon>
        <taxon>Alphaproteobacteria</taxon>
        <taxon>Sphingomonadales</taxon>
        <taxon>Sphingomonadaceae</taxon>
        <taxon>Sphingomonas</taxon>
    </lineage>
</organism>
<keyword evidence="2" id="KW-1185">Reference proteome</keyword>
<accession>A0ABU4PKX6</accession>
<comment type="caution">
    <text evidence="1">The sequence shown here is derived from an EMBL/GenBank/DDBJ whole genome shotgun (WGS) entry which is preliminary data.</text>
</comment>
<sequence>MIQLKFFWYGSLTVLLSGCSAVDERYPLSKPTCAIALGYIKKFQTEAGRPIAVIVRATHLAPSRDEIAVLLKQQPQFKRDPDIARALAEADVREVSVVRSCPEIRNWLSAEKILHDEDRIEKLTRGDDWPVAVLAISAPVLTKAGDRATFYVSRYWGPLGGGIDAVHYRRDSEGLWRFEKELMVEIS</sequence>
<dbReference type="EMBL" id="JAWXXV010000001">
    <property type="protein sequence ID" value="MDX5984816.1"/>
    <property type="molecule type" value="Genomic_DNA"/>
</dbReference>
<dbReference type="PROSITE" id="PS51257">
    <property type="entry name" value="PROKAR_LIPOPROTEIN"/>
    <property type="match status" value="1"/>
</dbReference>
<protein>
    <recommendedName>
        <fullName evidence="3">Lipoprotein</fullName>
    </recommendedName>
</protein>
<proteinExistence type="predicted"/>
<gene>
    <name evidence="1" type="ORF">SIL82_11125</name>
</gene>
<evidence type="ECO:0000313" key="1">
    <source>
        <dbReference type="EMBL" id="MDX5984816.1"/>
    </source>
</evidence>